<dbReference type="AlphaFoldDB" id="A0A939LT98"/>
<keyword evidence="3" id="KW-1185">Reference proteome</keyword>
<feature type="region of interest" description="Disordered" evidence="1">
    <location>
        <begin position="209"/>
        <end position="232"/>
    </location>
</feature>
<gene>
    <name evidence="2" type="ORF">J4G33_03860</name>
</gene>
<evidence type="ECO:0000313" key="3">
    <source>
        <dbReference type="Proteomes" id="UP000664209"/>
    </source>
</evidence>
<sequence>MQSLAADAGRPRLTWYGPGGERIELSGHVLDNWVTKTANLLAEEFGAGPSHRVQVDLPPHWRTVVWALAVWRVGAHLVLGEDDSADLVVTDRPQSHTGAVELVAVALPALARSFDGTLPPGAVDAASAVMTYGDMLTWMPEAVPSAPAVTVGEGSPVPHGELLAWARPAAGSPGRRVLVEVAGAGTAEVLRAVLGVYADDGSVVLWATDPDEPADQAAARRDRVVESERVTG</sequence>
<dbReference type="EMBL" id="JAGEMK010000001">
    <property type="protein sequence ID" value="MBO1750932.1"/>
    <property type="molecule type" value="Genomic_DNA"/>
</dbReference>
<comment type="caution">
    <text evidence="2">The sequence shown here is derived from an EMBL/GenBank/DDBJ whole genome shotgun (WGS) entry which is preliminary data.</text>
</comment>
<proteinExistence type="predicted"/>
<dbReference type="Gene3D" id="3.40.50.12780">
    <property type="entry name" value="N-terminal domain of ligase-like"/>
    <property type="match status" value="1"/>
</dbReference>
<dbReference type="SUPFAM" id="SSF56801">
    <property type="entry name" value="Acetyl-CoA synthetase-like"/>
    <property type="match status" value="1"/>
</dbReference>
<organism evidence="2 3">
    <name type="scientific">Actinotalea soli</name>
    <dbReference type="NCBI Taxonomy" id="2819234"/>
    <lineage>
        <taxon>Bacteria</taxon>
        <taxon>Bacillati</taxon>
        <taxon>Actinomycetota</taxon>
        <taxon>Actinomycetes</taxon>
        <taxon>Micrococcales</taxon>
        <taxon>Cellulomonadaceae</taxon>
        <taxon>Actinotalea</taxon>
    </lineage>
</organism>
<dbReference type="InterPro" id="IPR042099">
    <property type="entry name" value="ANL_N_sf"/>
</dbReference>
<accession>A0A939LT98</accession>
<name>A0A939LT98_9CELL</name>
<protein>
    <submittedName>
        <fullName evidence="2">TIGR03089 family protein</fullName>
    </submittedName>
</protein>
<evidence type="ECO:0000256" key="1">
    <source>
        <dbReference type="SAM" id="MobiDB-lite"/>
    </source>
</evidence>
<dbReference type="NCBIfam" id="TIGR03089">
    <property type="entry name" value="TIGR03089 family protein"/>
    <property type="match status" value="1"/>
</dbReference>
<dbReference type="Proteomes" id="UP000664209">
    <property type="component" value="Unassembled WGS sequence"/>
</dbReference>
<evidence type="ECO:0000313" key="2">
    <source>
        <dbReference type="EMBL" id="MBO1750932.1"/>
    </source>
</evidence>
<reference evidence="2" key="1">
    <citation type="submission" date="2021-03" db="EMBL/GenBank/DDBJ databases">
        <title>Actinotalea soli sp. nov., isolated from soil.</title>
        <authorList>
            <person name="Ping W."/>
            <person name="Zhang J."/>
        </authorList>
    </citation>
    <scope>NUCLEOTIDE SEQUENCE</scope>
    <source>
        <strain evidence="2">BY-33</strain>
    </source>
</reference>
<feature type="compositionally biased region" description="Basic and acidic residues" evidence="1">
    <location>
        <begin position="218"/>
        <end position="232"/>
    </location>
</feature>
<dbReference type="InterPro" id="IPR017523">
    <property type="entry name" value="Rv3268"/>
</dbReference>